<dbReference type="Pfam" id="PF05729">
    <property type="entry name" value="NACHT"/>
    <property type="match status" value="1"/>
</dbReference>
<dbReference type="SUPFAM" id="SSF52540">
    <property type="entry name" value="P-loop containing nucleoside triphosphate hydrolases"/>
    <property type="match status" value="1"/>
</dbReference>
<gene>
    <name evidence="2" type="ORF">RFI_33978</name>
</gene>
<dbReference type="PROSITE" id="PS50837">
    <property type="entry name" value="NACHT"/>
    <property type="match status" value="1"/>
</dbReference>
<reference evidence="2 3" key="1">
    <citation type="journal article" date="2013" name="Curr. Biol.">
        <title>The Genome of the Foraminiferan Reticulomyxa filosa.</title>
        <authorList>
            <person name="Glockner G."/>
            <person name="Hulsmann N."/>
            <person name="Schleicher M."/>
            <person name="Noegel A.A."/>
            <person name="Eichinger L."/>
            <person name="Gallinger C."/>
            <person name="Pawlowski J."/>
            <person name="Sierra R."/>
            <person name="Euteneuer U."/>
            <person name="Pillet L."/>
            <person name="Moustafa A."/>
            <person name="Platzer M."/>
            <person name="Groth M."/>
            <person name="Szafranski K."/>
            <person name="Schliwa M."/>
        </authorList>
    </citation>
    <scope>NUCLEOTIDE SEQUENCE [LARGE SCALE GENOMIC DNA]</scope>
</reference>
<dbReference type="InterPro" id="IPR027417">
    <property type="entry name" value="P-loop_NTPase"/>
</dbReference>
<evidence type="ECO:0000313" key="3">
    <source>
        <dbReference type="Proteomes" id="UP000023152"/>
    </source>
</evidence>
<evidence type="ECO:0000313" key="2">
    <source>
        <dbReference type="EMBL" id="ETO03427.1"/>
    </source>
</evidence>
<dbReference type="PANTHER" id="PTHR46844:SF1">
    <property type="entry name" value="SLR5058 PROTEIN"/>
    <property type="match status" value="1"/>
</dbReference>
<dbReference type="Gene3D" id="3.40.50.300">
    <property type="entry name" value="P-loop containing nucleotide triphosphate hydrolases"/>
    <property type="match status" value="1"/>
</dbReference>
<dbReference type="OrthoDB" id="120976at2759"/>
<dbReference type="PANTHER" id="PTHR46844">
    <property type="entry name" value="SLR5058 PROTEIN"/>
    <property type="match status" value="1"/>
</dbReference>
<accession>X6LQM1</accession>
<sequence length="746" mass="88912">MTDTFFTKDSERYQRTLHEETTKKLKYYYKSQDKLAPLFDDPEQSIDTCYIQLALLNQTIFRQRKEQWTSTLDYSLTYDTGQETVELQDIWNETDELEIHHIGIRGEAGSGKSVLTQRIAYLWANHQLWNDRFQWLLHIPFRKIAHIFDNNKKNIKYQWLKIMNELNIPQWITDDTDIVYSKNGLLILDGFDEIANELNQKPGMQKWLQYCIDNRKYSIIITSRPNAMCSYLKNPRLLNVIGFQSQDIQKYIHSYFQNISNDCSDHYYYAEMLIKKLNDNPQLKLLSHIPLYLRLFCYFTRQQIINEQKEKEDLRSKSDLNELNNIPISKLYKKFLECYMKWNWIKLNGTKNKLNGQDMFNTFEMEIDYLSHLAWEGLKSGQIIISCKIQQKVLNIIKSKYPREHISVMSQWSRINSFGFLQGQESMNPFHPIDSVYFPHLTFQEWFSAYYLVDCLYQSNETKEHQEVCSILMNEQFNPKYSTMIPFMAGMLYDNIENGKDRSGSGLLYFWKLLHSSPPQLTPINQMMLFVHCLDTCKADTESPFLSLKLKCYHETVINSFKSWLIAWINFGKNKYYTNRYMNRSLNKMMKTHLPTLQYVLVHRDIHSWIIDQLTQFKSMILEIQKKSFINNMRFGDEFSLLPYLCISTETLDIVLQCFEASIRYDLFNVDIARLYGEASMKLKEDQLDSVLKFLTIALFEKKKYDKAIWSLKAIVPKLNERQANDVFQFLMNKKEIWNYLQTCLH</sequence>
<keyword evidence="3" id="KW-1185">Reference proteome</keyword>
<dbReference type="Proteomes" id="UP000023152">
    <property type="component" value="Unassembled WGS sequence"/>
</dbReference>
<name>X6LQM1_RETFI</name>
<dbReference type="AlphaFoldDB" id="X6LQM1"/>
<comment type="caution">
    <text evidence="2">The sequence shown here is derived from an EMBL/GenBank/DDBJ whole genome shotgun (WGS) entry which is preliminary data.</text>
</comment>
<protein>
    <submittedName>
        <fullName evidence="2">NACHT family NTPase</fullName>
    </submittedName>
</protein>
<feature type="domain" description="NACHT" evidence="1">
    <location>
        <begin position="100"/>
        <end position="227"/>
    </location>
</feature>
<evidence type="ECO:0000259" key="1">
    <source>
        <dbReference type="PROSITE" id="PS50837"/>
    </source>
</evidence>
<dbReference type="EMBL" id="ASPP01033337">
    <property type="protein sequence ID" value="ETO03427.1"/>
    <property type="molecule type" value="Genomic_DNA"/>
</dbReference>
<dbReference type="InterPro" id="IPR007111">
    <property type="entry name" value="NACHT_NTPase"/>
</dbReference>
<proteinExistence type="predicted"/>
<organism evidence="2 3">
    <name type="scientific">Reticulomyxa filosa</name>
    <dbReference type="NCBI Taxonomy" id="46433"/>
    <lineage>
        <taxon>Eukaryota</taxon>
        <taxon>Sar</taxon>
        <taxon>Rhizaria</taxon>
        <taxon>Retaria</taxon>
        <taxon>Foraminifera</taxon>
        <taxon>Monothalamids</taxon>
        <taxon>Reticulomyxidae</taxon>
        <taxon>Reticulomyxa</taxon>
    </lineage>
</organism>